<evidence type="ECO:0000313" key="3">
    <source>
        <dbReference type="Proteomes" id="UP000676649"/>
    </source>
</evidence>
<protein>
    <submittedName>
        <fullName evidence="2">Type I-E CRISPR-associated protein Cas5/CasD</fullName>
    </submittedName>
</protein>
<dbReference type="GO" id="GO:0003723">
    <property type="term" value="F:RNA binding"/>
    <property type="evidence" value="ECO:0007669"/>
    <property type="project" value="InterPro"/>
</dbReference>
<proteinExistence type="predicted"/>
<keyword evidence="1" id="KW-0051">Antiviral defense</keyword>
<dbReference type="Pfam" id="PF09704">
    <property type="entry name" value="Cas_Cas5d"/>
    <property type="match status" value="1"/>
</dbReference>
<dbReference type="InterPro" id="IPR013422">
    <property type="entry name" value="CRISPR-assoc_prot_Cas5_N"/>
</dbReference>
<gene>
    <name evidence="2" type="primary">cas5e</name>
    <name evidence="2" type="ORF">KEF85_14990</name>
</gene>
<dbReference type="CDD" id="cd09645">
    <property type="entry name" value="Cas5_I-E"/>
    <property type="match status" value="1"/>
</dbReference>
<evidence type="ECO:0000313" key="2">
    <source>
        <dbReference type="EMBL" id="QWF70611.1"/>
    </source>
</evidence>
<dbReference type="EMBL" id="CP073754">
    <property type="protein sequence ID" value="QWF70611.1"/>
    <property type="molecule type" value="Genomic_DNA"/>
</dbReference>
<dbReference type="RefSeq" id="WP_215581955.1">
    <property type="nucleotide sequence ID" value="NZ_CP073754.1"/>
</dbReference>
<dbReference type="KEGG" id="mpad:KEF85_14990"/>
<dbReference type="NCBIfam" id="TIGR01868">
    <property type="entry name" value="casD_Cas5e"/>
    <property type="match status" value="1"/>
</dbReference>
<dbReference type="Gene3D" id="3.30.70.2660">
    <property type="match status" value="1"/>
</dbReference>
<dbReference type="GO" id="GO:0051607">
    <property type="term" value="P:defense response to virus"/>
    <property type="evidence" value="ECO:0007669"/>
    <property type="project" value="UniProtKB-KW"/>
</dbReference>
<name>A0A975R9W4_9GAMM</name>
<sequence length="266" mass="30307">MKSYLIFRLHGALASWGDIAVGNIRPSYRYPSKSAVIGLLAAALGIKRDDTDQLRELFKLQFSVRVDTFGVPIEDYHTIQTPSEQAIKNDRGKDYWTRLDEIAAINWRVIQSQSNAEAGAIQSSRTYYCDALYTIALSENANNSISWDKLRPEITQINGLIQFLEKPIFNLYLGRKSCPLSLPLEAQIKKGDNCQQAINAAEFNFQEELALLTKSVETIAYYSEESLPYSQMKLSRRDQPVNKSTWQFTDRDEYYVSIKRGHDVSA</sequence>
<dbReference type="GO" id="GO:0043571">
    <property type="term" value="P:maintenance of CRISPR repeat elements"/>
    <property type="evidence" value="ECO:0007669"/>
    <property type="project" value="InterPro"/>
</dbReference>
<dbReference type="NCBIfam" id="TIGR02593">
    <property type="entry name" value="CRISPR_cas5"/>
    <property type="match status" value="1"/>
</dbReference>
<reference evidence="2" key="1">
    <citation type="submission" date="2021-04" db="EMBL/GenBank/DDBJ databases">
        <title>Draft genome sequence data of methanotrophic Methylovulum sp. strain S1L and Methylomonas sp. strain S2AM isolated from boreal lake water columns.</title>
        <authorList>
            <person name="Rissanen A.J."/>
            <person name="Mangayil R."/>
            <person name="Svenning M.M."/>
            <person name="Khanongnuch R."/>
        </authorList>
    </citation>
    <scope>NUCLEOTIDE SEQUENCE</scope>
    <source>
        <strain evidence="2">S2AM</strain>
    </source>
</reference>
<organism evidence="2 3">
    <name type="scientific">Methylomonas paludis</name>
    <dbReference type="NCBI Taxonomy" id="1173101"/>
    <lineage>
        <taxon>Bacteria</taxon>
        <taxon>Pseudomonadati</taxon>
        <taxon>Pseudomonadota</taxon>
        <taxon>Gammaproteobacteria</taxon>
        <taxon>Methylococcales</taxon>
        <taxon>Methylococcaceae</taxon>
        <taxon>Methylomonas</taxon>
    </lineage>
</organism>
<accession>A0A975R9W4</accession>
<keyword evidence="3" id="KW-1185">Reference proteome</keyword>
<dbReference type="AlphaFoldDB" id="A0A975R9W4"/>
<dbReference type="InterPro" id="IPR021124">
    <property type="entry name" value="CRISPR-assoc_prot_Cas5"/>
</dbReference>
<evidence type="ECO:0000256" key="1">
    <source>
        <dbReference type="ARBA" id="ARBA00023118"/>
    </source>
</evidence>
<dbReference type="Proteomes" id="UP000676649">
    <property type="component" value="Chromosome"/>
</dbReference>
<dbReference type="InterPro" id="IPR010147">
    <property type="entry name" value="CRISPR-assoc_prot_CasD"/>
</dbReference>